<gene>
    <name evidence="1" type="ORF">Prudu_018844</name>
</gene>
<accession>A0A4Y1RTB5</accession>
<dbReference type="EMBL" id="AP019303">
    <property type="protein sequence ID" value="BBH07037.1"/>
    <property type="molecule type" value="Genomic_DNA"/>
</dbReference>
<evidence type="ECO:0000313" key="1">
    <source>
        <dbReference type="EMBL" id="BBH07037.1"/>
    </source>
</evidence>
<sequence length="316" mass="36184">MLYLNTTRYNGGFTRAELDAFFNQIDQNFSNWVPSFAPIPIGVKDSQVCHSRVGKQFGKNDTQDCSVLLELCCGEEGGHHGDDDWVGRTSFPLSLSLHRKPKPSLTTAIYLFHPAMIEKRMLVRSSQVQPQPEKRPRQEVCYTESSRGETRPVLIRKRVYNTAPIRKKVCSTEPIRGVLRPEPDRETMRVKDGYFAWEPLDSGDDSDEGDGVLCMRKRKPVINQERGNGFISTKGIMRLHFARTGIMSQRAQKLARSPHGDDDWVGVIIPRECWNCRASGQHSTEDCPKERVRWVLFPWQEEHEHKSEDCPKKEAA</sequence>
<reference evidence="1" key="1">
    <citation type="journal article" date="2019" name="Science">
        <title>Mutation of a bHLH transcription factor allowed almond domestication.</title>
        <authorList>
            <person name="Sanchez-Perez R."/>
            <person name="Pavan S."/>
            <person name="Mazzeo R."/>
            <person name="Moldovan C."/>
            <person name="Aiese Cigliano R."/>
            <person name="Del Cueto J."/>
            <person name="Ricciardi F."/>
            <person name="Lotti C."/>
            <person name="Ricciardi L."/>
            <person name="Dicenta F."/>
            <person name="Lopez-Marques R.L."/>
            <person name="Lindberg Moller B."/>
        </authorList>
    </citation>
    <scope>NUCLEOTIDE SEQUENCE</scope>
</reference>
<keyword evidence="1" id="KW-0378">Hydrolase</keyword>
<organism evidence="1">
    <name type="scientific">Prunus dulcis</name>
    <name type="common">Almond</name>
    <name type="synonym">Amygdalus dulcis</name>
    <dbReference type="NCBI Taxonomy" id="3755"/>
    <lineage>
        <taxon>Eukaryota</taxon>
        <taxon>Viridiplantae</taxon>
        <taxon>Streptophyta</taxon>
        <taxon>Embryophyta</taxon>
        <taxon>Tracheophyta</taxon>
        <taxon>Spermatophyta</taxon>
        <taxon>Magnoliopsida</taxon>
        <taxon>eudicotyledons</taxon>
        <taxon>Gunneridae</taxon>
        <taxon>Pentapetalae</taxon>
        <taxon>rosids</taxon>
        <taxon>fabids</taxon>
        <taxon>Rosales</taxon>
        <taxon>Rosaceae</taxon>
        <taxon>Amygdaloideae</taxon>
        <taxon>Amygdaleae</taxon>
        <taxon>Prunus</taxon>
    </lineage>
</organism>
<dbReference type="AlphaFoldDB" id="A0A4Y1RTB5"/>
<protein>
    <submittedName>
        <fullName evidence="1">Alpha/beta-Hydrolases superfamily protein</fullName>
    </submittedName>
</protein>
<dbReference type="GO" id="GO:0016787">
    <property type="term" value="F:hydrolase activity"/>
    <property type="evidence" value="ECO:0007669"/>
    <property type="project" value="UniProtKB-KW"/>
</dbReference>
<proteinExistence type="predicted"/>
<name>A0A4Y1RTB5_PRUDU</name>